<dbReference type="Pfam" id="PF11659">
    <property type="entry name" value="DUF3261"/>
    <property type="match status" value="1"/>
</dbReference>
<feature type="signal peptide" evidence="1">
    <location>
        <begin position="1"/>
        <end position="25"/>
    </location>
</feature>
<organism evidence="2 3">
    <name type="scientific">Pseudaeromonas sharmana</name>
    <dbReference type="NCBI Taxonomy" id="328412"/>
    <lineage>
        <taxon>Bacteria</taxon>
        <taxon>Pseudomonadati</taxon>
        <taxon>Pseudomonadota</taxon>
        <taxon>Gammaproteobacteria</taxon>
        <taxon>Aeromonadales</taxon>
        <taxon>Aeromonadaceae</taxon>
        <taxon>Pseudaeromonas</taxon>
    </lineage>
</organism>
<gene>
    <name evidence="2" type="ORF">ACFOSS_08760</name>
</gene>
<keyword evidence="1" id="KW-0732">Signal</keyword>
<reference evidence="3" key="1">
    <citation type="journal article" date="2019" name="Int. J. Syst. Evol. Microbiol.">
        <title>The Global Catalogue of Microorganisms (GCM) 10K type strain sequencing project: providing services to taxonomists for standard genome sequencing and annotation.</title>
        <authorList>
            <consortium name="The Broad Institute Genomics Platform"/>
            <consortium name="The Broad Institute Genome Sequencing Center for Infectious Disease"/>
            <person name="Wu L."/>
            <person name="Ma J."/>
        </authorList>
    </citation>
    <scope>NUCLEOTIDE SEQUENCE [LARGE SCALE GENOMIC DNA]</scope>
    <source>
        <strain evidence="3">CCUG 54939</strain>
    </source>
</reference>
<dbReference type="PROSITE" id="PS51257">
    <property type="entry name" value="PROKAR_LIPOPROTEIN"/>
    <property type="match status" value="1"/>
</dbReference>
<dbReference type="InterPro" id="IPR021675">
    <property type="entry name" value="DUF3261"/>
</dbReference>
<dbReference type="RefSeq" id="WP_377151932.1">
    <property type="nucleotide sequence ID" value="NZ_JBHSAF010000007.1"/>
</dbReference>
<dbReference type="Proteomes" id="UP001595692">
    <property type="component" value="Unassembled WGS sequence"/>
</dbReference>
<proteinExistence type="predicted"/>
<accession>A0ABV8CMX9</accession>
<feature type="chain" id="PRO_5045770136" evidence="1">
    <location>
        <begin position="26"/>
        <end position="201"/>
    </location>
</feature>
<evidence type="ECO:0000313" key="3">
    <source>
        <dbReference type="Proteomes" id="UP001595692"/>
    </source>
</evidence>
<dbReference type="EMBL" id="JBHSAF010000007">
    <property type="protein sequence ID" value="MFC3913555.1"/>
    <property type="molecule type" value="Genomic_DNA"/>
</dbReference>
<evidence type="ECO:0000256" key="1">
    <source>
        <dbReference type="SAM" id="SignalP"/>
    </source>
</evidence>
<sequence>MSLRHVLALLLAGLVACSTQQPPVAALDRQTWTPLPTPWPAPLQYRQQLLTVSLPGSTHDGQSLMTVLTAQQQGLRLIGLTPMGVRLFQIDYDHSGVHSAQLPGLANLASSLPPAPQVLADVMLAYWPLASWQATLPRGWTLVEHNGQRLLRNPARELVTEIHYCTTPSGAEPCRLTQHVFGYQLTLRTLASQPVPTGGTQ</sequence>
<comment type="caution">
    <text evidence="2">The sequence shown here is derived from an EMBL/GenBank/DDBJ whole genome shotgun (WGS) entry which is preliminary data.</text>
</comment>
<name>A0ABV8CMX9_9GAMM</name>
<evidence type="ECO:0000313" key="2">
    <source>
        <dbReference type="EMBL" id="MFC3913555.1"/>
    </source>
</evidence>
<keyword evidence="3" id="KW-1185">Reference proteome</keyword>
<protein>
    <submittedName>
        <fullName evidence="2">DUF3261 domain-containing protein</fullName>
    </submittedName>
</protein>